<dbReference type="AlphaFoldDB" id="A0A1Q9RBV4"/>
<evidence type="ECO:0000313" key="1">
    <source>
        <dbReference type="EMBL" id="OLS64845.1"/>
    </source>
</evidence>
<reference evidence="1 2" key="1">
    <citation type="submission" date="2016-10" db="EMBL/GenBank/DDBJ databases">
        <title>Genome Sequence of Pseudomonas putida GM4FR.</title>
        <authorList>
            <person name="Poehlein A."/>
            <person name="Wemheuer F."/>
            <person name="Hollensteiner J."/>
            <person name="Wemheuer B."/>
        </authorList>
    </citation>
    <scope>NUCLEOTIDE SEQUENCE [LARGE SCALE GENOMIC DNA]</scope>
    <source>
        <strain evidence="1 2">GM4FR</strain>
    </source>
</reference>
<accession>A0A1Q9RBV4</accession>
<dbReference type="EMBL" id="MKZO01000002">
    <property type="protein sequence ID" value="OLS64845.1"/>
    <property type="molecule type" value="Genomic_DNA"/>
</dbReference>
<evidence type="ECO:0000313" key="2">
    <source>
        <dbReference type="Proteomes" id="UP000186736"/>
    </source>
</evidence>
<organism evidence="1 2">
    <name type="scientific">Pseudomonas putida</name>
    <name type="common">Arthrobacter siderocapsulatus</name>
    <dbReference type="NCBI Taxonomy" id="303"/>
    <lineage>
        <taxon>Bacteria</taxon>
        <taxon>Pseudomonadati</taxon>
        <taxon>Pseudomonadota</taxon>
        <taxon>Gammaproteobacteria</taxon>
        <taxon>Pseudomonadales</taxon>
        <taxon>Pseudomonadaceae</taxon>
        <taxon>Pseudomonas</taxon>
    </lineage>
</organism>
<comment type="caution">
    <text evidence="1">The sequence shown here is derived from an EMBL/GenBank/DDBJ whole genome shotgun (WGS) entry which is preliminary data.</text>
</comment>
<name>A0A1Q9RBV4_PSEPU</name>
<protein>
    <submittedName>
        <fullName evidence="1">Uncharacterized protein</fullName>
    </submittedName>
</protein>
<gene>
    <name evidence="1" type="ORF">PSEMO_02690</name>
</gene>
<dbReference type="Proteomes" id="UP000186736">
    <property type="component" value="Unassembled WGS sequence"/>
</dbReference>
<sequence length="51" mass="5671">MIIQTAAPKKVVAKRKKTDKQLTFEDVRTAARGGEAAFHFYVEHGKLPASK</sequence>
<dbReference type="RefSeq" id="WP_178391950.1">
    <property type="nucleotide sequence ID" value="NZ_MKZO01000002.1"/>
</dbReference>
<proteinExistence type="predicted"/>